<keyword evidence="3" id="KW-1185">Reference proteome</keyword>
<reference evidence="2" key="2">
    <citation type="submission" date="2020-09" db="EMBL/GenBank/DDBJ databases">
        <authorList>
            <person name="Sun Q."/>
            <person name="Ohkuma M."/>
        </authorList>
    </citation>
    <scope>NUCLEOTIDE SEQUENCE</scope>
    <source>
        <strain evidence="2">JCM 31311</strain>
    </source>
</reference>
<dbReference type="Gene3D" id="3.40.33.10">
    <property type="entry name" value="CAP"/>
    <property type="match status" value="1"/>
</dbReference>
<organism evidence="2 3">
    <name type="scientific">Deinococcus ruber</name>
    <dbReference type="NCBI Taxonomy" id="1848197"/>
    <lineage>
        <taxon>Bacteria</taxon>
        <taxon>Thermotogati</taxon>
        <taxon>Deinococcota</taxon>
        <taxon>Deinococci</taxon>
        <taxon>Deinococcales</taxon>
        <taxon>Deinococcaceae</taxon>
        <taxon>Deinococcus</taxon>
    </lineage>
</organism>
<gene>
    <name evidence="2" type="ORF">GCM10008957_23450</name>
</gene>
<dbReference type="EMBL" id="BMQL01000011">
    <property type="protein sequence ID" value="GGR09984.1"/>
    <property type="molecule type" value="Genomic_DNA"/>
</dbReference>
<accession>A0A918F584</accession>
<evidence type="ECO:0000313" key="2">
    <source>
        <dbReference type="EMBL" id="GGR09984.1"/>
    </source>
</evidence>
<sequence>MLNKTLKFSLFALTTALGLSACGGGGTTPIVSPPPVITPPPAATVNPPISLNVKELTLHAGESASLITNIGIDGLYILNVGSGLSETDTPTKIVLTAAATAGTFDTWVVVGGLTDPSNWKSSRTYAWVKVHVIGSTPAPWMHSDALKGTAGSVETEFVRLLNAVRAQGGTCVDNVEHTRAPKNFPPALALTLNQRASAGLRMKAEDAILRSWYTHDSPEGLGFGDFILQAGTTGFFNEALETGAHNDAATPTENAQSILNAFLYSYDHCEIMLGSDARTDGPLQIAVGWYTGYDSRLQEEREVMPVSFSDDSTILREPILNLD</sequence>
<dbReference type="RefSeq" id="WP_189090565.1">
    <property type="nucleotide sequence ID" value="NZ_BMQL01000011.1"/>
</dbReference>
<protein>
    <recommendedName>
        <fullName evidence="4">SCP domain-containing protein</fullName>
    </recommendedName>
</protein>
<name>A0A918F584_9DEIO</name>
<evidence type="ECO:0000313" key="3">
    <source>
        <dbReference type="Proteomes" id="UP000603865"/>
    </source>
</evidence>
<reference evidence="2" key="1">
    <citation type="journal article" date="2014" name="Int. J. Syst. Evol. Microbiol.">
        <title>Complete genome sequence of Corynebacterium casei LMG S-19264T (=DSM 44701T), isolated from a smear-ripened cheese.</title>
        <authorList>
            <consortium name="US DOE Joint Genome Institute (JGI-PGF)"/>
            <person name="Walter F."/>
            <person name="Albersmeier A."/>
            <person name="Kalinowski J."/>
            <person name="Ruckert C."/>
        </authorList>
    </citation>
    <scope>NUCLEOTIDE SEQUENCE</scope>
    <source>
        <strain evidence="2">JCM 31311</strain>
    </source>
</reference>
<feature type="chain" id="PRO_5037619123" description="SCP domain-containing protein" evidence="1">
    <location>
        <begin position="22"/>
        <end position="323"/>
    </location>
</feature>
<evidence type="ECO:0008006" key="4">
    <source>
        <dbReference type="Google" id="ProtNLM"/>
    </source>
</evidence>
<evidence type="ECO:0000256" key="1">
    <source>
        <dbReference type="SAM" id="SignalP"/>
    </source>
</evidence>
<dbReference type="AlphaFoldDB" id="A0A918F584"/>
<dbReference type="PROSITE" id="PS51257">
    <property type="entry name" value="PROKAR_LIPOPROTEIN"/>
    <property type="match status" value="1"/>
</dbReference>
<proteinExistence type="predicted"/>
<keyword evidence="1" id="KW-0732">Signal</keyword>
<dbReference type="Proteomes" id="UP000603865">
    <property type="component" value="Unassembled WGS sequence"/>
</dbReference>
<comment type="caution">
    <text evidence="2">The sequence shown here is derived from an EMBL/GenBank/DDBJ whole genome shotgun (WGS) entry which is preliminary data.</text>
</comment>
<feature type="signal peptide" evidence="1">
    <location>
        <begin position="1"/>
        <end position="21"/>
    </location>
</feature>
<dbReference type="InterPro" id="IPR035940">
    <property type="entry name" value="CAP_sf"/>
</dbReference>